<dbReference type="GO" id="GO:0006310">
    <property type="term" value="P:DNA recombination"/>
    <property type="evidence" value="ECO:0007669"/>
    <property type="project" value="UniProtKB-KW"/>
</dbReference>
<dbReference type="Gene3D" id="1.10.443.10">
    <property type="entry name" value="Intergrase catalytic core"/>
    <property type="match status" value="1"/>
</dbReference>
<proteinExistence type="predicted"/>
<evidence type="ECO:0000313" key="4">
    <source>
        <dbReference type="EMBL" id="PCJ00375.1"/>
    </source>
</evidence>
<keyword evidence="2" id="KW-0233">DNA recombination</keyword>
<evidence type="ECO:0000256" key="1">
    <source>
        <dbReference type="ARBA" id="ARBA00022908"/>
    </source>
</evidence>
<name>A0A2A4Z057_9PROT</name>
<dbReference type="PROSITE" id="PS51898">
    <property type="entry name" value="TYR_RECOMBINASE"/>
    <property type="match status" value="1"/>
</dbReference>
<organism evidence="4">
    <name type="scientific">OCS116 cluster bacterium</name>
    <dbReference type="NCBI Taxonomy" id="2030921"/>
    <lineage>
        <taxon>Bacteria</taxon>
        <taxon>Pseudomonadati</taxon>
        <taxon>Pseudomonadota</taxon>
        <taxon>Alphaproteobacteria</taxon>
        <taxon>OCS116 cluster</taxon>
    </lineage>
</organism>
<keyword evidence="1" id="KW-0229">DNA integration</keyword>
<dbReference type="InterPro" id="IPR050090">
    <property type="entry name" value="Tyrosine_recombinase_XerCD"/>
</dbReference>
<dbReference type="InterPro" id="IPR013762">
    <property type="entry name" value="Integrase-like_cat_sf"/>
</dbReference>
<sequence>MSNDKEYLYENKKGVWYYHRKIPIEVARIFGGRRVMKTLKTKNHAIAVEKAGRMNELFEDEWANLLSTGKENPTQSHKLAVREAQRLKLRYFTSEELLIAGKYKDVINRVSFLEEVKEKPESLVTVALVGSVDKPVMKISNAEDLFFDKIMAQRKISLSPSKYRVWKNRYLRVIKKFIDLNGDLLMTEIERRHGVALYDYWLKRVMPKKGKAIKPGTASKELGTISSFYNSYFKHVEGVTTDRINPFRGLHYEDLEEETRSPFPLEAIKEMVSSDKLLKLNFEARMIFLAFIDTGARPTELCGLEPEDIVLNTDVPYIDIVPRATRGLKTKVGSKRKVPLVGVALEAFKKFPKGFKRYKFNEMVLCAAAGKFIKMNEFKTSDDLTFYSIRHSFVDRMEMNGMEQEFRHRMVGHKLSEQEYGKGGSLEFKRDKLKAIELEFNKKLFRRN</sequence>
<dbReference type="Pfam" id="PF20172">
    <property type="entry name" value="DUF6538"/>
    <property type="match status" value="1"/>
</dbReference>
<feature type="domain" description="Tyr recombinase" evidence="3">
    <location>
        <begin position="258"/>
        <end position="434"/>
    </location>
</feature>
<reference key="1">
    <citation type="submission" date="2017-08" db="EMBL/GenBank/DDBJ databases">
        <title>A dynamic microbial community with high functional redundancy inhabits the cold, oxic subseafloor aquifer.</title>
        <authorList>
            <person name="Tully B.J."/>
            <person name="Wheat C.G."/>
            <person name="Glazer B.T."/>
            <person name="Huber J.A."/>
        </authorList>
    </citation>
    <scope>NUCLEOTIDE SEQUENCE [LARGE SCALE GENOMIC DNA]</scope>
</reference>
<dbReference type="GO" id="GO:0015074">
    <property type="term" value="P:DNA integration"/>
    <property type="evidence" value="ECO:0007669"/>
    <property type="project" value="UniProtKB-KW"/>
</dbReference>
<reference evidence="4" key="2">
    <citation type="journal article" date="2018" name="ISME J.">
        <title>A dynamic microbial community with high functional redundancy inhabits the cold, oxic subseafloor aquifer.</title>
        <authorList>
            <person name="Tully B.J."/>
            <person name="Wheat C.G."/>
            <person name="Glazer B.T."/>
            <person name="Huber J.A."/>
        </authorList>
    </citation>
    <scope>NUCLEOTIDE SEQUENCE</scope>
    <source>
        <strain evidence="4">NORP83</strain>
    </source>
</reference>
<dbReference type="EMBL" id="NVUS01000012">
    <property type="protein sequence ID" value="PCJ00375.1"/>
    <property type="molecule type" value="Genomic_DNA"/>
</dbReference>
<gene>
    <name evidence="4" type="ORF">COB13_10170</name>
</gene>
<dbReference type="GO" id="GO:0003677">
    <property type="term" value="F:DNA binding"/>
    <property type="evidence" value="ECO:0007669"/>
    <property type="project" value="InterPro"/>
</dbReference>
<evidence type="ECO:0000259" key="3">
    <source>
        <dbReference type="PROSITE" id="PS51898"/>
    </source>
</evidence>
<dbReference type="Pfam" id="PF00589">
    <property type="entry name" value="Phage_integrase"/>
    <property type="match status" value="1"/>
</dbReference>
<dbReference type="SUPFAM" id="SSF56349">
    <property type="entry name" value="DNA breaking-rejoining enzymes"/>
    <property type="match status" value="1"/>
</dbReference>
<evidence type="ECO:0000256" key="2">
    <source>
        <dbReference type="ARBA" id="ARBA00023172"/>
    </source>
</evidence>
<dbReference type="InterPro" id="IPR011010">
    <property type="entry name" value="DNA_brk_join_enz"/>
</dbReference>
<dbReference type="InterPro" id="IPR046668">
    <property type="entry name" value="DUF6538"/>
</dbReference>
<dbReference type="AlphaFoldDB" id="A0A2A4Z057"/>
<protein>
    <recommendedName>
        <fullName evidence="3">Tyr recombinase domain-containing protein</fullName>
    </recommendedName>
</protein>
<dbReference type="PANTHER" id="PTHR30349">
    <property type="entry name" value="PHAGE INTEGRASE-RELATED"/>
    <property type="match status" value="1"/>
</dbReference>
<comment type="caution">
    <text evidence="4">The sequence shown here is derived from an EMBL/GenBank/DDBJ whole genome shotgun (WGS) entry which is preliminary data.</text>
</comment>
<dbReference type="InterPro" id="IPR002104">
    <property type="entry name" value="Integrase_catalytic"/>
</dbReference>
<accession>A0A2A4Z057</accession>